<comment type="similarity">
    <text evidence="1 14">Belongs to the class-I pyridine nucleotide-disulfide oxidoreductase family.</text>
</comment>
<accession>A0A5E8H0W0</accession>
<feature type="binding site" evidence="12">
    <location>
        <begin position="144"/>
        <end position="146"/>
    </location>
    <ligand>
        <name>FAD</name>
        <dbReference type="ChEBI" id="CHEBI:57692"/>
    </ligand>
</feature>
<dbReference type="GO" id="GO:0004148">
    <property type="term" value="F:dihydrolipoyl dehydrogenase (NADH) activity"/>
    <property type="evidence" value="ECO:0007669"/>
    <property type="project" value="UniProtKB-EC"/>
</dbReference>
<feature type="disulfide bond" description="Redox-active" evidence="13">
    <location>
        <begin position="42"/>
        <end position="47"/>
    </location>
</feature>
<dbReference type="InterPro" id="IPR001100">
    <property type="entry name" value="Pyr_nuc-diS_OxRdtase"/>
</dbReference>
<feature type="binding site" evidence="12">
    <location>
        <position position="51"/>
    </location>
    <ligand>
        <name>FAD</name>
        <dbReference type="ChEBI" id="CHEBI:57692"/>
    </ligand>
</feature>
<evidence type="ECO:0000313" key="17">
    <source>
        <dbReference type="EMBL" id="EEE45408.1"/>
    </source>
</evidence>
<evidence type="ECO:0000256" key="11">
    <source>
        <dbReference type="PIRSR" id="PIRSR000350-2"/>
    </source>
</evidence>
<keyword evidence="4 14" id="KW-0285">Flavoprotein</keyword>
<evidence type="ECO:0000256" key="13">
    <source>
        <dbReference type="PIRSR" id="PIRSR000350-4"/>
    </source>
</evidence>
<dbReference type="SUPFAM" id="SSF51905">
    <property type="entry name" value="FAD/NAD(P)-binding domain"/>
    <property type="match status" value="1"/>
</dbReference>
<feature type="binding site" evidence="12">
    <location>
        <position position="204"/>
    </location>
    <ligand>
        <name>NAD(+)</name>
        <dbReference type="ChEBI" id="CHEBI:57540"/>
    </ligand>
</feature>
<name>A0A5E8H0W0_ROSAD</name>
<dbReference type="AlphaFoldDB" id="A0A5E8H0W0"/>
<feature type="binding site" evidence="12">
    <location>
        <position position="115"/>
    </location>
    <ligand>
        <name>FAD</name>
        <dbReference type="ChEBI" id="CHEBI:57692"/>
    </ligand>
</feature>
<dbReference type="InterPro" id="IPR016156">
    <property type="entry name" value="FAD/NAD-linked_Rdtase_dimer_sf"/>
</dbReference>
<keyword evidence="9 14" id="KW-0676">Redox-active center</keyword>
<evidence type="ECO:0000256" key="7">
    <source>
        <dbReference type="ARBA" id="ARBA00023027"/>
    </source>
</evidence>
<keyword evidence="8" id="KW-1015">Disulfide bond</keyword>
<dbReference type="FunFam" id="3.50.50.60:FF:000001">
    <property type="entry name" value="Dihydrolipoyl dehydrogenase, mitochondrial"/>
    <property type="match status" value="1"/>
</dbReference>
<keyword evidence="5 12" id="KW-0274">FAD</keyword>
<feature type="binding site" evidence="12">
    <location>
        <position position="273"/>
    </location>
    <ligand>
        <name>NAD(+)</name>
        <dbReference type="ChEBI" id="CHEBI:57540"/>
    </ligand>
</feature>
<dbReference type="EMBL" id="ACCU02000004">
    <property type="protein sequence ID" value="EEE45408.1"/>
    <property type="molecule type" value="Genomic_DNA"/>
</dbReference>
<reference evidence="17 18" key="2">
    <citation type="submission" date="2013-04" db="EMBL/GenBank/DDBJ databases">
        <authorList>
            <person name="Fiebig A."/>
            <person name="Pradella S."/>
            <person name="Wagner-Doebler I."/>
        </authorList>
    </citation>
    <scope>NUCLEOTIDE SEQUENCE [LARGE SCALE GENOMIC DNA]</scope>
    <source>
        <strain evidence="18">DSM 17067 / NCIMB 14079 / DFL-11</strain>
    </source>
</reference>
<dbReference type="PRINTS" id="PR00368">
    <property type="entry name" value="FADPNR"/>
</dbReference>
<evidence type="ECO:0000256" key="8">
    <source>
        <dbReference type="ARBA" id="ARBA00023157"/>
    </source>
</evidence>
<dbReference type="PROSITE" id="PS00076">
    <property type="entry name" value="PYRIDINE_REDOX_1"/>
    <property type="match status" value="1"/>
</dbReference>
<organism evidence="17 18">
    <name type="scientific">Roseibium alexandrii (strain DSM 17067 / NCIMB 14079 / DFL-11)</name>
    <name type="common">Labrenzia alexandrii</name>
    <dbReference type="NCBI Taxonomy" id="244592"/>
    <lineage>
        <taxon>Bacteria</taxon>
        <taxon>Pseudomonadati</taxon>
        <taxon>Pseudomonadota</taxon>
        <taxon>Alphaproteobacteria</taxon>
        <taxon>Hyphomicrobiales</taxon>
        <taxon>Stappiaceae</taxon>
        <taxon>Roseibium</taxon>
    </lineage>
</organism>
<feature type="binding site" evidence="12">
    <location>
        <begin position="181"/>
        <end position="188"/>
    </location>
    <ligand>
        <name>NAD(+)</name>
        <dbReference type="ChEBI" id="CHEBI:57540"/>
    </ligand>
</feature>
<reference evidence="17 18" key="1">
    <citation type="submission" date="2008-01" db="EMBL/GenBank/DDBJ databases">
        <authorList>
            <person name="Wagner-Dobler I."/>
            <person name="Ferriera S."/>
            <person name="Johnson J."/>
            <person name="Kravitz S."/>
            <person name="Beeson K."/>
            <person name="Sutton G."/>
            <person name="Rogers Y.-H."/>
            <person name="Friedman R."/>
            <person name="Frazier M."/>
            <person name="Venter J.C."/>
        </authorList>
    </citation>
    <scope>NUCLEOTIDE SEQUENCE [LARGE SCALE GENOMIC DNA]</scope>
    <source>
        <strain evidence="18">DSM 17067 / NCIMB 14079 / DFL-11</strain>
    </source>
</reference>
<evidence type="ECO:0000256" key="12">
    <source>
        <dbReference type="PIRSR" id="PIRSR000350-3"/>
    </source>
</evidence>
<keyword evidence="7 12" id="KW-0520">NAD</keyword>
<keyword evidence="12" id="KW-0547">Nucleotide-binding</keyword>
<feature type="binding site" evidence="12">
    <location>
        <begin position="320"/>
        <end position="323"/>
    </location>
    <ligand>
        <name>FAD</name>
        <dbReference type="ChEBI" id="CHEBI:57692"/>
    </ligand>
</feature>
<dbReference type="InterPro" id="IPR006258">
    <property type="entry name" value="Lipoamide_DH"/>
</dbReference>
<dbReference type="GO" id="GO:0050660">
    <property type="term" value="F:flavin adenine dinucleotide binding"/>
    <property type="evidence" value="ECO:0007669"/>
    <property type="project" value="InterPro"/>
</dbReference>
<evidence type="ECO:0000256" key="9">
    <source>
        <dbReference type="ARBA" id="ARBA00023284"/>
    </source>
</evidence>
<evidence type="ECO:0000256" key="5">
    <source>
        <dbReference type="ARBA" id="ARBA00022827"/>
    </source>
</evidence>
<gene>
    <name evidence="17" type="ORF">SADFL11_2697</name>
</gene>
<dbReference type="PRINTS" id="PR00411">
    <property type="entry name" value="PNDRDTASEI"/>
</dbReference>
<proteinExistence type="inferred from homology"/>
<dbReference type="PIRSF" id="PIRSF000350">
    <property type="entry name" value="Mercury_reductase_MerA"/>
    <property type="match status" value="1"/>
</dbReference>
<dbReference type="EC" id="1.8.1.4" evidence="2 14"/>
<evidence type="ECO:0000259" key="16">
    <source>
        <dbReference type="Pfam" id="PF07992"/>
    </source>
</evidence>
<dbReference type="Proteomes" id="UP000004703">
    <property type="component" value="Chromosome"/>
</dbReference>
<dbReference type="InterPro" id="IPR004099">
    <property type="entry name" value="Pyr_nucl-diS_OxRdtase_dimer"/>
</dbReference>
<dbReference type="PANTHER" id="PTHR22912:SF151">
    <property type="entry name" value="DIHYDROLIPOYL DEHYDROGENASE, MITOCHONDRIAL"/>
    <property type="match status" value="1"/>
</dbReference>
<dbReference type="InterPro" id="IPR036188">
    <property type="entry name" value="FAD/NAD-bd_sf"/>
</dbReference>
<evidence type="ECO:0000256" key="3">
    <source>
        <dbReference type="ARBA" id="ARBA00016961"/>
    </source>
</evidence>
<dbReference type="NCBIfam" id="TIGR01350">
    <property type="entry name" value="lipoamide_DH"/>
    <property type="match status" value="1"/>
</dbReference>
<feature type="domain" description="FAD/NAD(P)-binding" evidence="16">
    <location>
        <begin position="4"/>
        <end position="329"/>
    </location>
</feature>
<dbReference type="FunFam" id="3.30.390.30:FF:000001">
    <property type="entry name" value="Dihydrolipoyl dehydrogenase"/>
    <property type="match status" value="1"/>
</dbReference>
<dbReference type="PANTHER" id="PTHR22912">
    <property type="entry name" value="DISULFIDE OXIDOREDUCTASE"/>
    <property type="match status" value="1"/>
</dbReference>
<feature type="binding site" evidence="12">
    <location>
        <position position="314"/>
    </location>
    <ligand>
        <name>FAD</name>
        <dbReference type="ChEBI" id="CHEBI:57692"/>
    </ligand>
</feature>
<dbReference type="InterPro" id="IPR012999">
    <property type="entry name" value="Pyr_OxRdtase_I_AS"/>
</dbReference>
<dbReference type="Gene3D" id="3.50.50.60">
    <property type="entry name" value="FAD/NAD(P)-binding domain"/>
    <property type="match status" value="2"/>
</dbReference>
<comment type="catalytic activity">
    <reaction evidence="10 14">
        <text>N(6)-[(R)-dihydrolipoyl]-L-lysyl-[protein] + NAD(+) = N(6)-[(R)-lipoyl]-L-lysyl-[protein] + NADH + H(+)</text>
        <dbReference type="Rhea" id="RHEA:15045"/>
        <dbReference type="Rhea" id="RHEA-COMP:10474"/>
        <dbReference type="Rhea" id="RHEA-COMP:10475"/>
        <dbReference type="ChEBI" id="CHEBI:15378"/>
        <dbReference type="ChEBI" id="CHEBI:57540"/>
        <dbReference type="ChEBI" id="CHEBI:57945"/>
        <dbReference type="ChEBI" id="CHEBI:83099"/>
        <dbReference type="ChEBI" id="CHEBI:83100"/>
        <dbReference type="EC" id="1.8.1.4"/>
    </reaction>
</comment>
<dbReference type="InterPro" id="IPR050151">
    <property type="entry name" value="Class-I_Pyr_Nuc-Dis_Oxidored"/>
</dbReference>
<feature type="domain" description="Pyridine nucleotide-disulphide oxidoreductase dimerisation" evidence="15">
    <location>
        <begin position="348"/>
        <end position="457"/>
    </location>
</feature>
<evidence type="ECO:0000256" key="6">
    <source>
        <dbReference type="ARBA" id="ARBA00023002"/>
    </source>
</evidence>
<comment type="miscellaneous">
    <text evidence="14">The active site is a redox-active disulfide bond.</text>
</comment>
<sequence length="467" mass="48749">MSQYDLVVIGTGPGGYVCAIKAAQLGLKTAVVEKEATLGGTCLNIGCIPSKALLHASEMFHEAGHGFEKLGIKVAKPKLDLPGMMKHKSDVVDANVSGISFLMKKNKIDVHTGMGKILGAGKVEVTDNDGKASVIETKNIVIATGSDVMPLPGVEIDEKQIVSSTGALDLEKVPSKMIVVGGGVIGLELGSVWNRLGAEVTVVEFMPKILGPMDGDISKNFQRILKKQGMAFKLSSKVTGVEKKGKGLAVSVEPAAGGDAEVLEADIVLVAIGRRAYTEGLGLDQAGVVVDDRGRVQINTHYKTNVDGIYAIGDVVVGPMLAHKAEDEGVAVAEILAGQAGHVNYDVIPGVVYTQPEVASVGKTEEELKAAGVEYKTGKFNFTANGRARAMNATDGFAKVLSDVKTDQVLGVHIVGFGAGEMIHEAAVLMEFGGSAEDLGRTCHAHPTMSEAVKEAAMGAFAKPIHS</sequence>
<dbReference type="SUPFAM" id="SSF55424">
    <property type="entry name" value="FAD/NAD-linked reductases, dimerisation (C-terminal) domain"/>
    <property type="match status" value="1"/>
</dbReference>
<dbReference type="Pfam" id="PF02852">
    <property type="entry name" value="Pyr_redox_dim"/>
    <property type="match status" value="1"/>
</dbReference>
<evidence type="ECO:0000256" key="2">
    <source>
        <dbReference type="ARBA" id="ARBA00012608"/>
    </source>
</evidence>
<dbReference type="InterPro" id="IPR023753">
    <property type="entry name" value="FAD/NAD-binding_dom"/>
</dbReference>
<evidence type="ECO:0000256" key="1">
    <source>
        <dbReference type="ARBA" id="ARBA00007532"/>
    </source>
</evidence>
<evidence type="ECO:0000259" key="15">
    <source>
        <dbReference type="Pfam" id="PF02852"/>
    </source>
</evidence>
<dbReference type="GO" id="GO:0005737">
    <property type="term" value="C:cytoplasm"/>
    <property type="evidence" value="ECO:0007669"/>
    <property type="project" value="UniProtKB-ARBA"/>
</dbReference>
<comment type="caution">
    <text evidence="17">The sequence shown here is derived from an EMBL/GenBank/DDBJ whole genome shotgun (WGS) entry which is preliminary data.</text>
</comment>
<keyword evidence="6 14" id="KW-0560">Oxidoreductase</keyword>
<dbReference type="Pfam" id="PF07992">
    <property type="entry name" value="Pyr_redox_2"/>
    <property type="match status" value="1"/>
</dbReference>
<dbReference type="Gene3D" id="3.30.390.30">
    <property type="match status" value="1"/>
</dbReference>
<protein>
    <recommendedName>
        <fullName evidence="3 14">Dihydrolipoyl dehydrogenase</fullName>
        <ecNumber evidence="2 14">1.8.1.4</ecNumber>
    </recommendedName>
</protein>
<feature type="active site" description="Proton acceptor" evidence="11">
    <location>
        <position position="446"/>
    </location>
</feature>
<evidence type="ECO:0000313" key="18">
    <source>
        <dbReference type="Proteomes" id="UP000004703"/>
    </source>
</evidence>
<evidence type="ECO:0000256" key="14">
    <source>
        <dbReference type="RuleBase" id="RU003692"/>
    </source>
</evidence>
<comment type="cofactor">
    <cofactor evidence="12 14">
        <name>FAD</name>
        <dbReference type="ChEBI" id="CHEBI:57692"/>
    </cofactor>
    <text evidence="12 14">Binds 1 FAD per subunit.</text>
</comment>
<evidence type="ECO:0000256" key="4">
    <source>
        <dbReference type="ARBA" id="ARBA00022630"/>
    </source>
</evidence>
<dbReference type="RefSeq" id="WP_008193316.1">
    <property type="nucleotide sequence ID" value="NZ_CM011002.1"/>
</dbReference>
<evidence type="ECO:0000256" key="10">
    <source>
        <dbReference type="ARBA" id="ARBA00049187"/>
    </source>
</evidence>
<dbReference type="GO" id="GO:0006103">
    <property type="term" value="P:2-oxoglutarate metabolic process"/>
    <property type="evidence" value="ECO:0007669"/>
    <property type="project" value="TreeGrafter"/>
</dbReference>